<evidence type="ECO:0000256" key="5">
    <source>
        <dbReference type="ARBA" id="ARBA00022989"/>
    </source>
</evidence>
<keyword evidence="5 9" id="KW-1133">Transmembrane helix</keyword>
<dbReference type="Gene3D" id="3.10.20.310">
    <property type="entry name" value="membrane protein fhac"/>
    <property type="match status" value="1"/>
</dbReference>
<keyword evidence="2" id="KW-1003">Cell membrane</keyword>
<keyword evidence="6 9" id="KW-0472">Membrane</keyword>
<keyword evidence="7" id="KW-0131">Cell cycle</keyword>
<dbReference type="PANTHER" id="PTHR37820">
    <property type="entry name" value="CELL DIVISION PROTEIN DIVIB"/>
    <property type="match status" value="1"/>
</dbReference>
<dbReference type="PROSITE" id="PS51779">
    <property type="entry name" value="POTRA"/>
    <property type="match status" value="1"/>
</dbReference>
<evidence type="ECO:0000256" key="6">
    <source>
        <dbReference type="ARBA" id="ARBA00023136"/>
    </source>
</evidence>
<dbReference type="InterPro" id="IPR013685">
    <property type="entry name" value="POTRA_FtsQ_type"/>
</dbReference>
<protein>
    <submittedName>
        <fullName evidence="11">FtsQ-type POTRA domain-containing protein</fullName>
    </submittedName>
</protein>
<keyword evidence="3" id="KW-0132">Cell division</keyword>
<feature type="region of interest" description="Disordered" evidence="8">
    <location>
        <begin position="1"/>
        <end position="120"/>
    </location>
</feature>
<name>A0ABU9W3C3_9MICO</name>
<proteinExistence type="predicted"/>
<evidence type="ECO:0000259" key="10">
    <source>
        <dbReference type="PROSITE" id="PS51779"/>
    </source>
</evidence>
<dbReference type="RefSeq" id="WP_342112617.1">
    <property type="nucleotide sequence ID" value="NZ_JBCAUN010000001.1"/>
</dbReference>
<evidence type="ECO:0000256" key="2">
    <source>
        <dbReference type="ARBA" id="ARBA00022475"/>
    </source>
</evidence>
<evidence type="ECO:0000256" key="8">
    <source>
        <dbReference type="SAM" id="MobiDB-lite"/>
    </source>
</evidence>
<feature type="domain" description="POTRA" evidence="10">
    <location>
        <begin position="179"/>
        <end position="247"/>
    </location>
</feature>
<keyword evidence="4 9" id="KW-0812">Transmembrane</keyword>
<keyword evidence="12" id="KW-1185">Reference proteome</keyword>
<dbReference type="Pfam" id="PF03799">
    <property type="entry name" value="FtsQ_DivIB_C"/>
    <property type="match status" value="1"/>
</dbReference>
<evidence type="ECO:0000313" key="12">
    <source>
        <dbReference type="Proteomes" id="UP001425155"/>
    </source>
</evidence>
<evidence type="ECO:0000313" key="11">
    <source>
        <dbReference type="EMBL" id="MEN1946150.1"/>
    </source>
</evidence>
<dbReference type="InterPro" id="IPR005548">
    <property type="entry name" value="Cell_div_FtsQ/DivIB_C"/>
</dbReference>
<evidence type="ECO:0000256" key="7">
    <source>
        <dbReference type="ARBA" id="ARBA00023306"/>
    </source>
</evidence>
<feature type="compositionally biased region" description="Low complexity" evidence="8">
    <location>
        <begin position="98"/>
        <end position="120"/>
    </location>
</feature>
<feature type="transmembrane region" description="Helical" evidence="9">
    <location>
        <begin position="156"/>
        <end position="175"/>
    </location>
</feature>
<dbReference type="InterPro" id="IPR050487">
    <property type="entry name" value="FtsQ_DivIB"/>
</dbReference>
<evidence type="ECO:0000256" key="3">
    <source>
        <dbReference type="ARBA" id="ARBA00022618"/>
    </source>
</evidence>
<dbReference type="Proteomes" id="UP001425155">
    <property type="component" value="Unassembled WGS sequence"/>
</dbReference>
<dbReference type="PANTHER" id="PTHR37820:SF1">
    <property type="entry name" value="CELL DIVISION PROTEIN FTSQ"/>
    <property type="match status" value="1"/>
</dbReference>
<sequence>MKRPQGFEPPPAGKRPAQPQSDAPQSSTTSTKKKKTMTDAAHSASVDSVAPVILFDREAAEAAAATAAAEAERRAARKTRGSRSAKGASTAASVGGWSEASSGSTETSAATGPDEPARSAWATAAGIRAARRGRKRYERAEVRRFTAASRRRRRTWLISGGALLAMVLVVAGTAFSPMMALRVVTVEGAQRVAPTQIVTALSDQLGTPLPLIDLAAVREKLSGMTLIQSYSTESHPPDTLVIRIVERDPIGARTTDAGFELVDSAGVVISSSPERPAGYPLLDTPTPTALAAAGEVVRALPADLRAGLDSVTAGTRDDVTLQLAGGPSIVWGSADDSVIKATVLARLLAVAPGAANYDVSSPSSPVYS</sequence>
<evidence type="ECO:0000256" key="9">
    <source>
        <dbReference type="SAM" id="Phobius"/>
    </source>
</evidence>
<dbReference type="InterPro" id="IPR034746">
    <property type="entry name" value="POTRA"/>
</dbReference>
<dbReference type="Pfam" id="PF08478">
    <property type="entry name" value="POTRA_1"/>
    <property type="match status" value="1"/>
</dbReference>
<gene>
    <name evidence="11" type="ORF">WJX64_06325</name>
</gene>
<feature type="compositionally biased region" description="Low complexity" evidence="8">
    <location>
        <begin position="39"/>
        <end position="50"/>
    </location>
</feature>
<organism evidence="11 12">
    <name type="scientific">Leifsonia stereocauli</name>
    <dbReference type="NCBI Taxonomy" id="3134136"/>
    <lineage>
        <taxon>Bacteria</taxon>
        <taxon>Bacillati</taxon>
        <taxon>Actinomycetota</taxon>
        <taxon>Actinomycetes</taxon>
        <taxon>Micrococcales</taxon>
        <taxon>Microbacteriaceae</taxon>
        <taxon>Leifsonia</taxon>
    </lineage>
</organism>
<comment type="subcellular location">
    <subcellularLocation>
        <location evidence="1">Membrane</location>
    </subcellularLocation>
</comment>
<evidence type="ECO:0000256" key="1">
    <source>
        <dbReference type="ARBA" id="ARBA00004370"/>
    </source>
</evidence>
<evidence type="ECO:0000256" key="4">
    <source>
        <dbReference type="ARBA" id="ARBA00022692"/>
    </source>
</evidence>
<reference evidence="11 12" key="1">
    <citation type="submission" date="2024-03" db="EMBL/GenBank/DDBJ databases">
        <title>YIM 134122 draft genome.</title>
        <authorList>
            <person name="Zuo S."/>
            <person name="Xiong L."/>
        </authorList>
    </citation>
    <scope>NUCLEOTIDE SEQUENCE [LARGE SCALE GENOMIC DNA]</scope>
    <source>
        <strain evidence="11 12">YIM 134122</strain>
    </source>
</reference>
<dbReference type="EMBL" id="JBCLVG010000001">
    <property type="protein sequence ID" value="MEN1946150.1"/>
    <property type="molecule type" value="Genomic_DNA"/>
</dbReference>
<comment type="caution">
    <text evidence="11">The sequence shown here is derived from an EMBL/GenBank/DDBJ whole genome shotgun (WGS) entry which is preliminary data.</text>
</comment>
<accession>A0ABU9W3C3</accession>